<dbReference type="OMA" id="HPIPVIT"/>
<feature type="compositionally biased region" description="Polar residues" evidence="1">
    <location>
        <begin position="195"/>
        <end position="204"/>
    </location>
</feature>
<evidence type="ECO:0000256" key="1">
    <source>
        <dbReference type="SAM" id="MobiDB-lite"/>
    </source>
</evidence>
<feature type="compositionally biased region" description="Polar residues" evidence="1">
    <location>
        <begin position="295"/>
        <end position="307"/>
    </location>
</feature>
<protein>
    <submittedName>
        <fullName evidence="2">Uncharacterized protein</fullName>
    </submittedName>
</protein>
<name>W6UNL4_ECHGR</name>
<dbReference type="GeneID" id="36337451"/>
<evidence type="ECO:0000313" key="3">
    <source>
        <dbReference type="Proteomes" id="UP000019149"/>
    </source>
</evidence>
<feature type="region of interest" description="Disordered" evidence="1">
    <location>
        <begin position="195"/>
        <end position="335"/>
    </location>
</feature>
<feature type="compositionally biased region" description="Basic and acidic residues" evidence="1">
    <location>
        <begin position="130"/>
        <end position="144"/>
    </location>
</feature>
<dbReference type="AlphaFoldDB" id="W6UNL4"/>
<evidence type="ECO:0000313" key="2">
    <source>
        <dbReference type="EMBL" id="EUB63245.1"/>
    </source>
</evidence>
<gene>
    <name evidence="2" type="ORF">EGR_01736</name>
</gene>
<dbReference type="KEGG" id="egl:EGR_01736"/>
<keyword evidence="3" id="KW-1185">Reference proteome</keyword>
<dbReference type="RefSeq" id="XP_024354441.1">
    <property type="nucleotide sequence ID" value="XM_024490985.1"/>
</dbReference>
<reference evidence="2 3" key="1">
    <citation type="journal article" date="2013" name="Nat. Genet.">
        <title>The genome of the hydatid tapeworm Echinococcus granulosus.</title>
        <authorList>
            <person name="Zheng H."/>
            <person name="Zhang W."/>
            <person name="Zhang L."/>
            <person name="Zhang Z."/>
            <person name="Li J."/>
            <person name="Lu G."/>
            <person name="Zhu Y."/>
            <person name="Wang Y."/>
            <person name="Huang Y."/>
            <person name="Liu J."/>
            <person name="Kang H."/>
            <person name="Chen J."/>
            <person name="Wang L."/>
            <person name="Chen A."/>
            <person name="Yu S."/>
            <person name="Gao Z."/>
            <person name="Jin L."/>
            <person name="Gu W."/>
            <person name="Wang Z."/>
            <person name="Zhao L."/>
            <person name="Shi B."/>
            <person name="Wen H."/>
            <person name="Lin R."/>
            <person name="Jones M.K."/>
            <person name="Brejova B."/>
            <person name="Vinar T."/>
            <person name="Zhao G."/>
            <person name="McManus D.P."/>
            <person name="Chen Z."/>
            <person name="Zhou Y."/>
            <person name="Wang S."/>
        </authorList>
    </citation>
    <scope>NUCLEOTIDE SEQUENCE [LARGE SCALE GENOMIC DNA]</scope>
</reference>
<comment type="caution">
    <text evidence="2">The sequence shown here is derived from an EMBL/GenBank/DDBJ whole genome shotgun (WGS) entry which is preliminary data.</text>
</comment>
<dbReference type="Proteomes" id="UP000019149">
    <property type="component" value="Unassembled WGS sequence"/>
</dbReference>
<dbReference type="EMBL" id="APAU02000007">
    <property type="protein sequence ID" value="EUB63245.1"/>
    <property type="molecule type" value="Genomic_DNA"/>
</dbReference>
<feature type="region of interest" description="Disordered" evidence="1">
    <location>
        <begin position="92"/>
        <end position="150"/>
    </location>
</feature>
<proteinExistence type="predicted"/>
<dbReference type="CTD" id="36337451"/>
<accession>W6UNL4</accession>
<organism evidence="2 3">
    <name type="scientific">Echinococcus granulosus</name>
    <name type="common">Hydatid tapeworm</name>
    <dbReference type="NCBI Taxonomy" id="6210"/>
    <lineage>
        <taxon>Eukaryota</taxon>
        <taxon>Metazoa</taxon>
        <taxon>Spiralia</taxon>
        <taxon>Lophotrochozoa</taxon>
        <taxon>Platyhelminthes</taxon>
        <taxon>Cestoda</taxon>
        <taxon>Eucestoda</taxon>
        <taxon>Cyclophyllidea</taxon>
        <taxon>Taeniidae</taxon>
        <taxon>Echinococcus</taxon>
        <taxon>Echinococcus granulosus group</taxon>
    </lineage>
</organism>
<sequence length="425" mass="47681">MAMPYQAVRARVCSFQKCRSIILPQDSGGTSDNLKRHGVVLVTKPFNAHDLRLLMGNSALASRFQHHRQFEDAAVQGNPLIRCEHVGDPRRKIGHADDRGRHSCKHKMSDSNRLSLESLTRKPLPPVKEQVSRHQEEPQSERDASTMPVDSVSTITVDQPHPIPVITVTRFGDQEKAKTTPKVHNCLPEVVKTSQAVQVQNQPGLTGVPRHKPIQRSSQTSPVKGRSRSPPRTNSVSPRPERSQSTRCTNAVRPPRPERALQKPLSHVTSNSSARNRETKMSQNRMHHREHDRLTSPTNCRRSSSAGPHSRHPTPMNTPRRAVSRDVPKRAPGLPQSRLEYTFYIRDTDEHRRPFDESTADAIARGCQCSIELITLGKGFPPIFHKGVRVCPVTITTSNMTNLRKCLAKLDAHYPDLNAKAFLPH</sequence>
<dbReference type="OrthoDB" id="6234466at2759"/>
<feature type="compositionally biased region" description="Basic and acidic residues" evidence="1">
    <location>
        <begin position="92"/>
        <end position="101"/>
    </location>
</feature>